<name>A0A159Z8H9_9RHOB</name>
<reference evidence="2 3" key="1">
    <citation type="submission" date="2015-09" db="EMBL/GenBank/DDBJ databases">
        <title>Complete genome sequence of Defluviimonas alba cai42t isolated from an oilfield in Xinjiang.</title>
        <authorList>
            <person name="Geng S."/>
            <person name="Pan X."/>
            <person name="Wu X."/>
        </authorList>
    </citation>
    <scope>NUCLEOTIDE SEQUENCE [LARGE SCALE GENOMIC DNA]</scope>
    <source>
        <strain evidence="3">cai42</strain>
    </source>
</reference>
<dbReference type="EMBL" id="CP012661">
    <property type="protein sequence ID" value="AMY71817.1"/>
    <property type="molecule type" value="Genomic_DNA"/>
</dbReference>
<keyword evidence="3" id="KW-1185">Reference proteome</keyword>
<keyword evidence="1" id="KW-0175">Coiled coil</keyword>
<evidence type="ECO:0000313" key="2">
    <source>
        <dbReference type="EMBL" id="AMY71817.1"/>
    </source>
</evidence>
<dbReference type="OrthoDB" id="433986at2"/>
<dbReference type="STRING" id="1335048.AKL17_4607"/>
<dbReference type="PATRIC" id="fig|1335048.3.peg.4780"/>
<protein>
    <recommendedName>
        <fullName evidence="4">Tetratricopeptide repeat protein</fullName>
    </recommendedName>
</protein>
<evidence type="ECO:0000256" key="1">
    <source>
        <dbReference type="SAM" id="Coils"/>
    </source>
</evidence>
<evidence type="ECO:0000313" key="3">
    <source>
        <dbReference type="Proteomes" id="UP000076128"/>
    </source>
</evidence>
<organism evidence="2 3">
    <name type="scientific">Frigidibacter mobilis</name>
    <dbReference type="NCBI Taxonomy" id="1335048"/>
    <lineage>
        <taxon>Bacteria</taxon>
        <taxon>Pseudomonadati</taxon>
        <taxon>Pseudomonadota</taxon>
        <taxon>Alphaproteobacteria</taxon>
        <taxon>Rhodobacterales</taxon>
        <taxon>Paracoccaceae</taxon>
        <taxon>Frigidibacter</taxon>
    </lineage>
</organism>
<proteinExistence type="predicted"/>
<dbReference type="Proteomes" id="UP000076128">
    <property type="component" value="Chromosome"/>
</dbReference>
<accession>A0A159Z8H9</accession>
<feature type="coiled-coil region" evidence="1">
    <location>
        <begin position="246"/>
        <end position="318"/>
    </location>
</feature>
<sequence>MSNVKDIAEQGTAFCAAALPFIVTSPAASGLAAVAAPVAVLTAIGYTIWKSCGRRACDRASGAALAQLRANPDFAPEDLTRAALLLKEAQRPVDLSAATLREAAATEDFDRSIALRLTGALAEPDDHALRAILMPVFLAAIATCRRDADFHRDLTQDLLIDAARQHGLQLQLLQRIDARTEATQRAVADIGAQLGDIAAQSRDTLEALALRFGVAEPEDMPLADLRGFLIEKAKDYHRLLAQVQALQDREGRIANLKAAAEDAIRALRLDEAKQLIRDAIVVQRAERTLTALRDDAALVETEAEIALLEGDADEALRLLSGAAESFAPFDRLEGVRRRSGYLDTLCEHGLRYGGIALAGAIALGRVNLDALDETADADMWAMCQNDIGTALQRLGERVGGATGPELLAEAVMAYRAALRIHTEREHPRDWAMILNNLGTALNEQASRTGIAEGAALLAEAVSAYCAAFRVRTEREQPVDWAMTQSNLGAALAEQGRRTGGAEGTALLAGAVTAFREALRVRTEAEHPVEWAGTQNNLGAALMLQGSHTGGSGGAALLAQGVATYRAALRVHTEREHPVHWGLTQENLGLALEALAENEACADKRPPLMQAAECFEAALRVFDPEHMPYNFHKASASLARVRAKLSELS</sequence>
<evidence type="ECO:0008006" key="4">
    <source>
        <dbReference type="Google" id="ProtNLM"/>
    </source>
</evidence>
<dbReference type="RefSeq" id="WP_066817541.1">
    <property type="nucleotide sequence ID" value="NZ_CP012661.1"/>
</dbReference>
<dbReference type="Gene3D" id="1.25.40.10">
    <property type="entry name" value="Tetratricopeptide repeat domain"/>
    <property type="match status" value="1"/>
</dbReference>
<dbReference type="InterPro" id="IPR011990">
    <property type="entry name" value="TPR-like_helical_dom_sf"/>
</dbReference>
<dbReference type="AlphaFoldDB" id="A0A159Z8H9"/>
<dbReference type="SUPFAM" id="SSF48452">
    <property type="entry name" value="TPR-like"/>
    <property type="match status" value="2"/>
</dbReference>
<gene>
    <name evidence="2" type="ORF">AKL17_4607</name>
</gene>
<dbReference type="KEGG" id="daa:AKL17_4607"/>